<proteinExistence type="predicted"/>
<dbReference type="Proteomes" id="UP000315783">
    <property type="component" value="Unassembled WGS sequence"/>
</dbReference>
<evidence type="ECO:0000313" key="1">
    <source>
        <dbReference type="EMBL" id="TQV93589.1"/>
    </source>
</evidence>
<comment type="caution">
    <text evidence="1">The sequence shown here is derived from an EMBL/GenBank/DDBJ whole genome shotgun (WGS) entry which is preliminary data.</text>
</comment>
<name>A0A545UVU1_9HYPO</name>
<evidence type="ECO:0000313" key="2">
    <source>
        <dbReference type="Proteomes" id="UP000315783"/>
    </source>
</evidence>
<protein>
    <submittedName>
        <fullName evidence="1">Fungal transcriptional regulatory protein</fullName>
    </submittedName>
</protein>
<organism evidence="1 2">
    <name type="scientific">Cordyceps javanica</name>
    <dbReference type="NCBI Taxonomy" id="43265"/>
    <lineage>
        <taxon>Eukaryota</taxon>
        <taxon>Fungi</taxon>
        <taxon>Dikarya</taxon>
        <taxon>Ascomycota</taxon>
        <taxon>Pezizomycotina</taxon>
        <taxon>Sordariomycetes</taxon>
        <taxon>Hypocreomycetidae</taxon>
        <taxon>Hypocreales</taxon>
        <taxon>Cordycipitaceae</taxon>
        <taxon>Cordyceps</taxon>
    </lineage>
</organism>
<gene>
    <name evidence="1" type="ORF">IF1G_07321</name>
</gene>
<dbReference type="OrthoDB" id="39175at2759"/>
<reference evidence="1 2" key="1">
    <citation type="journal article" date="2019" name="Appl. Microbiol. Biotechnol.">
        <title>Genome sequence of Isaria javanica and comparative genome analysis insights into family S53 peptidase evolution in fungal entomopathogens.</title>
        <authorList>
            <person name="Lin R."/>
            <person name="Zhang X."/>
            <person name="Xin B."/>
            <person name="Zou M."/>
            <person name="Gao Y."/>
            <person name="Qin F."/>
            <person name="Hu Q."/>
            <person name="Xie B."/>
            <person name="Cheng X."/>
        </authorList>
    </citation>
    <scope>NUCLEOTIDE SEQUENCE [LARGE SCALE GENOMIC DNA]</scope>
    <source>
        <strain evidence="1 2">IJ1G</strain>
    </source>
</reference>
<sequence>MASYDVTRDILRRVKIIEDHLGLPITGKLEDAGSKPVVTPTTQCALIPEDNTGDGRLQHLWDAAATLERCTTGTYDALLWDKNTIQYLWQTFHDKMPGLHFFPSKDIFSSPQPLLLASMLYCSSTRGSAEYAALSTGYFRVLSCAISQLSIPGSELAIPFDSPADSEAIAFHSVLGIVLASLLNEAKVRETGLWISIAYNLILEHCPPQIDENIFDWPKILKGSPHSQHCKFHITILYIDYLE</sequence>
<dbReference type="AlphaFoldDB" id="A0A545UVU1"/>
<keyword evidence="2" id="KW-1185">Reference proteome</keyword>
<accession>A0A545UVU1</accession>
<dbReference type="EMBL" id="SPUK01000011">
    <property type="protein sequence ID" value="TQV93589.1"/>
    <property type="molecule type" value="Genomic_DNA"/>
</dbReference>